<feature type="compositionally biased region" description="Basic and acidic residues" evidence="12">
    <location>
        <begin position="825"/>
        <end position="837"/>
    </location>
</feature>
<evidence type="ECO:0000256" key="12">
    <source>
        <dbReference type="SAM" id="MobiDB-lite"/>
    </source>
</evidence>
<dbReference type="GO" id="GO:0051231">
    <property type="term" value="P:spindle elongation"/>
    <property type="evidence" value="ECO:0007669"/>
    <property type="project" value="TreeGrafter"/>
</dbReference>
<keyword evidence="15" id="KW-1185">Reference proteome</keyword>
<comment type="subcellular location">
    <subcellularLocation>
        <location evidence="1">Cytoplasm</location>
        <location evidence="1">Cytoskeleton</location>
    </subcellularLocation>
</comment>
<feature type="domain" description="Kinesin motor" evidence="13">
    <location>
        <begin position="16"/>
        <end position="384"/>
    </location>
</feature>
<organism evidence="14 15">
    <name type="scientific">Phytophthora sojae (strain P6497)</name>
    <name type="common">Soybean stem and root rot agent</name>
    <name type="synonym">Phytophthora megasperma f. sp. glycines</name>
    <dbReference type="NCBI Taxonomy" id="1094619"/>
    <lineage>
        <taxon>Eukaryota</taxon>
        <taxon>Sar</taxon>
        <taxon>Stramenopiles</taxon>
        <taxon>Oomycota</taxon>
        <taxon>Peronosporomycetes</taxon>
        <taxon>Peronosporales</taxon>
        <taxon>Peronosporaceae</taxon>
        <taxon>Phytophthora</taxon>
    </lineage>
</organism>
<name>G4YK78_PHYSP</name>
<dbReference type="GO" id="GO:0007018">
    <property type="term" value="P:microtubule-based movement"/>
    <property type="evidence" value="ECO:0007669"/>
    <property type="project" value="InterPro"/>
</dbReference>
<keyword evidence="7 10" id="KW-0505">Motor protein</keyword>
<dbReference type="InterPro" id="IPR001752">
    <property type="entry name" value="Kinesin_motor_dom"/>
</dbReference>
<dbReference type="InParanoid" id="G4YK78"/>
<protein>
    <recommendedName>
        <fullName evidence="13">Kinesin motor domain-containing protein</fullName>
    </recommendedName>
</protein>
<evidence type="ECO:0000256" key="6">
    <source>
        <dbReference type="ARBA" id="ARBA00023054"/>
    </source>
</evidence>
<feature type="compositionally biased region" description="Low complexity" evidence="12">
    <location>
        <begin position="726"/>
        <end position="750"/>
    </location>
</feature>
<dbReference type="Pfam" id="PF00225">
    <property type="entry name" value="Kinesin"/>
    <property type="match status" value="1"/>
</dbReference>
<dbReference type="SMART" id="SM00129">
    <property type="entry name" value="KISc"/>
    <property type="match status" value="1"/>
</dbReference>
<keyword evidence="2" id="KW-0963">Cytoplasm</keyword>
<dbReference type="FunFam" id="3.40.850.10:FF:000019">
    <property type="entry name" value="Kinesin-like protein KIN-5D"/>
    <property type="match status" value="1"/>
</dbReference>
<feature type="region of interest" description="Disordered" evidence="12">
    <location>
        <begin position="1217"/>
        <end position="1263"/>
    </location>
</feature>
<dbReference type="Gene3D" id="3.40.850.10">
    <property type="entry name" value="Kinesin motor domain"/>
    <property type="match status" value="1"/>
</dbReference>
<dbReference type="SUPFAM" id="SSF52540">
    <property type="entry name" value="P-loop containing nucleoside triphosphate hydrolases"/>
    <property type="match status" value="1"/>
</dbReference>
<dbReference type="InterPro" id="IPR027417">
    <property type="entry name" value="P-loop_NTPase"/>
</dbReference>
<evidence type="ECO:0000256" key="11">
    <source>
        <dbReference type="SAM" id="Coils"/>
    </source>
</evidence>
<evidence type="ECO:0000256" key="2">
    <source>
        <dbReference type="ARBA" id="ARBA00022490"/>
    </source>
</evidence>
<gene>
    <name evidence="14" type="ORF">PHYSODRAFT_469000</name>
</gene>
<keyword evidence="3" id="KW-0493">Microtubule</keyword>
<evidence type="ECO:0000256" key="9">
    <source>
        <dbReference type="ARBA" id="ARBA00034704"/>
    </source>
</evidence>
<dbReference type="KEGG" id="psoj:PHYSODRAFT_469000"/>
<keyword evidence="4 10" id="KW-0547">Nucleotide-binding</keyword>
<feature type="region of interest" description="Disordered" evidence="12">
    <location>
        <begin position="47"/>
        <end position="68"/>
    </location>
</feature>
<evidence type="ECO:0000259" key="13">
    <source>
        <dbReference type="PROSITE" id="PS50067"/>
    </source>
</evidence>
<dbReference type="GO" id="GO:0005524">
    <property type="term" value="F:ATP binding"/>
    <property type="evidence" value="ECO:0007669"/>
    <property type="project" value="UniProtKB-UniRule"/>
</dbReference>
<dbReference type="InterPro" id="IPR027640">
    <property type="entry name" value="Kinesin-like_fam"/>
</dbReference>
<dbReference type="RefSeq" id="XP_009515115.1">
    <property type="nucleotide sequence ID" value="XM_009516820.1"/>
</dbReference>
<evidence type="ECO:0000256" key="1">
    <source>
        <dbReference type="ARBA" id="ARBA00004245"/>
    </source>
</evidence>
<dbReference type="EMBL" id="JH159151">
    <property type="protein sequence ID" value="EGZ27840.1"/>
    <property type="molecule type" value="Genomic_DNA"/>
</dbReference>
<feature type="region of interest" description="Disordered" evidence="12">
    <location>
        <begin position="620"/>
        <end position="757"/>
    </location>
</feature>
<feature type="compositionally biased region" description="Low complexity" evidence="12">
    <location>
        <begin position="1162"/>
        <end position="1175"/>
    </location>
</feature>
<feature type="binding site" evidence="10">
    <location>
        <begin position="117"/>
        <end position="124"/>
    </location>
    <ligand>
        <name>ATP</name>
        <dbReference type="ChEBI" id="CHEBI:30616"/>
    </ligand>
</feature>
<dbReference type="PANTHER" id="PTHR47969">
    <property type="entry name" value="CHROMOSOME-ASSOCIATED KINESIN KIF4A-RELATED"/>
    <property type="match status" value="1"/>
</dbReference>
<feature type="coiled-coil region" evidence="11">
    <location>
        <begin position="893"/>
        <end position="997"/>
    </location>
</feature>
<dbReference type="PROSITE" id="PS50067">
    <property type="entry name" value="KINESIN_MOTOR_2"/>
    <property type="match status" value="1"/>
</dbReference>
<evidence type="ECO:0000256" key="3">
    <source>
        <dbReference type="ARBA" id="ARBA00022701"/>
    </source>
</evidence>
<dbReference type="GO" id="GO:0005874">
    <property type="term" value="C:microtubule"/>
    <property type="evidence" value="ECO:0007669"/>
    <property type="project" value="UniProtKB-KW"/>
</dbReference>
<feature type="compositionally biased region" description="Low complexity" evidence="12">
    <location>
        <begin position="47"/>
        <end position="62"/>
    </location>
</feature>
<feature type="compositionally biased region" description="Low complexity" evidence="12">
    <location>
        <begin position="649"/>
        <end position="685"/>
    </location>
</feature>
<comment type="similarity">
    <text evidence="9">Belongs to the TRAFAC class myosin-kinesin ATPase superfamily. Kinesin family. KIN-5/BimC subfamily.</text>
</comment>
<keyword evidence="6 11" id="KW-0175">Coiled coil</keyword>
<dbReference type="GO" id="GO:0005875">
    <property type="term" value="C:microtubule associated complex"/>
    <property type="evidence" value="ECO:0007669"/>
    <property type="project" value="TreeGrafter"/>
</dbReference>
<keyword evidence="5 10" id="KW-0067">ATP-binding</keyword>
<evidence type="ECO:0000256" key="4">
    <source>
        <dbReference type="ARBA" id="ARBA00022741"/>
    </source>
</evidence>
<feature type="region of interest" description="Disordered" evidence="12">
    <location>
        <begin position="417"/>
        <end position="450"/>
    </location>
</feature>
<dbReference type="OMA" id="MKENAAM"/>
<feature type="region of interest" description="Disordered" evidence="12">
    <location>
        <begin position="1162"/>
        <end position="1190"/>
    </location>
</feature>
<dbReference type="GeneID" id="20653754"/>
<sequence length="1263" mass="140231">MTAENSRRGGAEEQDSVKVCVRIRPLSSKEKQEQTKSCIRIAASFDGLSSSSSGSSRGESAGTKQGPQQLIVGRDRAFTFDNVLGVTSSQTDTYRLCVAPLVQGFLEGYNATVLAYGQTGTGKTHTMAGSGFDARGREKNAELQGIIPRVIKAVFKKLQLQEEDSDNQRRTENTLRVEYVEIYNEELRDLLHPETTSKQLAIREDGEGNIVITGVKSEPADSKEAVFRHLVVGGASRVTGSTLMNEQSSRSHAIFSLLLEQRDLTSGTRRFSKFHLVDLAGSERAKRTGAVAGRFKESVSINQGLLALGNVISALGDDKRRIGSAGSGSGAVHVPYRDSKLTRLLQDSLGGNARTLMIACVSPASVNFEETLNTLKYANRAKNIKNKPIVNDKIVSEEERLRNDEEMLRMREEISNLQTQLKQQKAGAPPSRPPSRPSSSMGKKEKNVDQERELVTVNRELAQATKCVHLYGDAIESIRSYSMEAATLLVAMEREIKSLGRPVQARLNEIVKLLNASIQTANLSEISAKKLLPSPSRRRSEKDSDPASQDEDCAQQLEESVVVQKLRHELKEAKANLTRDEQIFEIKNTDISKLQALLVEAKGKNEKLIQRVQELERGGQLWTNSEVPSDAQEKSRMSLADEKSESKSSSHTTTDSPSGRRSRTPSTSSGKTVSSSRGLFSRRGGTAAYDGNEDKVVMDNPDEENGGEEPRMPSAPRKSRSGGASGFSRNSTSSRSDNSSRGSLTSGSRLRTSEAIGKLETTITALQAKLEELQKKNEELLDAREESTRRWALERQNYERQLSEAEHSIEALKRDNQVLEDSVLNDKRSEEADHERPGTPAPSKSSRPPTARRSHNNGPIDKEAVISAFERSVKELIEYHATRREVVHLLKGKKDAEQSRTEAARRVNALEMQKMRQSLGVRESISDLSKSLHALDERMQAESKSLEELERLKKLRVRAEQKLAALRKKEEKADFLDSEAQQELQDLEELIVDLDSHIAFQDAELVAARNDLLAIKQRSESRDAKSPLDGLANGLVQQLGVDPTGATATIMGKCLDEVARLRMRVSEMGNEVQELQTLLSEREAALSQLESGLAVARDEFDRRLAAQQRESAEAMEQLKKMQPKVLWQKLIVRCQKKDEYIADLEKHVVFYKSKAKQMQAQLQQLIRSSSEQQRQSDSDDSSDTGRERQLQRRIQQLEDANDSLMKDLATAKVYLRASQSRGSTARTSGERTGAKVVRISRSELRELPAPPAPPLHASDLRKD</sequence>
<dbReference type="SMR" id="G4YK78"/>
<dbReference type="GO" id="GO:0007052">
    <property type="term" value="P:mitotic spindle organization"/>
    <property type="evidence" value="ECO:0007669"/>
    <property type="project" value="TreeGrafter"/>
</dbReference>
<evidence type="ECO:0000256" key="10">
    <source>
        <dbReference type="PROSITE-ProRule" id="PRU00283"/>
    </source>
</evidence>
<dbReference type="PROSITE" id="PS00411">
    <property type="entry name" value="KINESIN_MOTOR_1"/>
    <property type="match status" value="1"/>
</dbReference>
<feature type="region of interest" description="Disordered" evidence="12">
    <location>
        <begin position="825"/>
        <end position="863"/>
    </location>
</feature>
<dbReference type="InterPro" id="IPR036961">
    <property type="entry name" value="Kinesin_motor_dom_sf"/>
</dbReference>
<keyword evidence="8" id="KW-0206">Cytoskeleton</keyword>
<dbReference type="PRINTS" id="PR00380">
    <property type="entry name" value="KINESINHEAVY"/>
</dbReference>
<accession>G4YK78</accession>
<dbReference type="PANTHER" id="PTHR47969:SF15">
    <property type="entry name" value="CHROMOSOME-ASSOCIATED KINESIN KIF4A-RELATED"/>
    <property type="match status" value="1"/>
</dbReference>
<proteinExistence type="inferred from homology"/>
<dbReference type="Proteomes" id="UP000002640">
    <property type="component" value="Unassembled WGS sequence"/>
</dbReference>
<reference evidence="14 15" key="1">
    <citation type="journal article" date="2006" name="Science">
        <title>Phytophthora genome sequences uncover evolutionary origins and mechanisms of pathogenesis.</title>
        <authorList>
            <person name="Tyler B.M."/>
            <person name="Tripathy S."/>
            <person name="Zhang X."/>
            <person name="Dehal P."/>
            <person name="Jiang R.H."/>
            <person name="Aerts A."/>
            <person name="Arredondo F.D."/>
            <person name="Baxter L."/>
            <person name="Bensasson D."/>
            <person name="Beynon J.L."/>
            <person name="Chapman J."/>
            <person name="Damasceno C.M."/>
            <person name="Dorrance A.E."/>
            <person name="Dou D."/>
            <person name="Dickerman A.W."/>
            <person name="Dubchak I.L."/>
            <person name="Garbelotto M."/>
            <person name="Gijzen M."/>
            <person name="Gordon S.G."/>
            <person name="Govers F."/>
            <person name="Grunwald N.J."/>
            <person name="Huang W."/>
            <person name="Ivors K.L."/>
            <person name="Jones R.W."/>
            <person name="Kamoun S."/>
            <person name="Krampis K."/>
            <person name="Lamour K.H."/>
            <person name="Lee M.K."/>
            <person name="McDonald W.H."/>
            <person name="Medina M."/>
            <person name="Meijer H.J."/>
            <person name="Nordberg E.K."/>
            <person name="Maclean D.J."/>
            <person name="Ospina-Giraldo M.D."/>
            <person name="Morris P.F."/>
            <person name="Phuntumart V."/>
            <person name="Putnam N.H."/>
            <person name="Rash S."/>
            <person name="Rose J.K."/>
            <person name="Sakihama Y."/>
            <person name="Salamov A.A."/>
            <person name="Savidor A."/>
            <person name="Scheuring C.F."/>
            <person name="Smith B.M."/>
            <person name="Sobral B.W."/>
            <person name="Terry A."/>
            <person name="Torto-Alalibo T.A."/>
            <person name="Win J."/>
            <person name="Xu Z."/>
            <person name="Zhang H."/>
            <person name="Grigoriev I.V."/>
            <person name="Rokhsar D.S."/>
            <person name="Boore J.L."/>
        </authorList>
    </citation>
    <scope>NUCLEOTIDE SEQUENCE [LARGE SCALE GENOMIC DNA]</scope>
    <source>
        <strain evidence="14 15">P6497</strain>
    </source>
</reference>
<evidence type="ECO:0000313" key="14">
    <source>
        <dbReference type="EMBL" id="EGZ27840.1"/>
    </source>
</evidence>
<evidence type="ECO:0000256" key="7">
    <source>
        <dbReference type="ARBA" id="ARBA00023175"/>
    </source>
</evidence>
<feature type="coiled-coil region" evidence="11">
    <location>
        <begin position="563"/>
        <end position="618"/>
    </location>
</feature>
<dbReference type="GO" id="GO:0003777">
    <property type="term" value="F:microtubule motor activity"/>
    <property type="evidence" value="ECO:0007669"/>
    <property type="project" value="InterPro"/>
</dbReference>
<feature type="coiled-coil region" evidence="11">
    <location>
        <begin position="1058"/>
        <end position="1117"/>
    </location>
</feature>
<dbReference type="InterPro" id="IPR019821">
    <property type="entry name" value="Kinesin_motor_CS"/>
</dbReference>
<evidence type="ECO:0000256" key="8">
    <source>
        <dbReference type="ARBA" id="ARBA00023212"/>
    </source>
</evidence>
<evidence type="ECO:0000313" key="15">
    <source>
        <dbReference type="Proteomes" id="UP000002640"/>
    </source>
</evidence>
<feature type="compositionally biased region" description="Polar residues" evidence="12">
    <location>
        <begin position="1217"/>
        <end position="1227"/>
    </location>
</feature>
<dbReference type="GO" id="GO:0008017">
    <property type="term" value="F:microtubule binding"/>
    <property type="evidence" value="ECO:0007669"/>
    <property type="project" value="InterPro"/>
</dbReference>
<dbReference type="STRING" id="1094619.G4YK78"/>
<dbReference type="AlphaFoldDB" id="G4YK78"/>
<feature type="compositionally biased region" description="Basic and acidic residues" evidence="12">
    <location>
        <begin position="631"/>
        <end position="648"/>
    </location>
</feature>
<evidence type="ECO:0000256" key="5">
    <source>
        <dbReference type="ARBA" id="ARBA00022840"/>
    </source>
</evidence>
<feature type="region of interest" description="Disordered" evidence="12">
    <location>
        <begin position="532"/>
        <end position="552"/>
    </location>
</feature>